<name>A0A812S1S1_SYMPI</name>
<sequence length="78" mass="8712">MVAALNHPANQADGTSFLESQMALGRWSMQVLHYPAKDLSEHHQFLQILANSDESSIRNMRLTENMCEGSSFVAAYRG</sequence>
<reference evidence="1" key="1">
    <citation type="submission" date="2021-02" db="EMBL/GenBank/DDBJ databases">
        <authorList>
            <person name="Dougan E. K."/>
            <person name="Rhodes N."/>
            <person name="Thang M."/>
            <person name="Chan C."/>
        </authorList>
    </citation>
    <scope>NUCLEOTIDE SEQUENCE</scope>
</reference>
<comment type="caution">
    <text evidence="1">The sequence shown here is derived from an EMBL/GenBank/DDBJ whole genome shotgun (WGS) entry which is preliminary data.</text>
</comment>
<accession>A0A812S1S1</accession>
<dbReference type="Proteomes" id="UP000649617">
    <property type="component" value="Unassembled WGS sequence"/>
</dbReference>
<protein>
    <submittedName>
        <fullName evidence="1">Uncharacterized protein</fullName>
    </submittedName>
</protein>
<organism evidence="1 2">
    <name type="scientific">Symbiodinium pilosum</name>
    <name type="common">Dinoflagellate</name>
    <dbReference type="NCBI Taxonomy" id="2952"/>
    <lineage>
        <taxon>Eukaryota</taxon>
        <taxon>Sar</taxon>
        <taxon>Alveolata</taxon>
        <taxon>Dinophyceae</taxon>
        <taxon>Suessiales</taxon>
        <taxon>Symbiodiniaceae</taxon>
        <taxon>Symbiodinium</taxon>
    </lineage>
</organism>
<gene>
    <name evidence="1" type="ORF">SPIL2461_LOCUS11498</name>
</gene>
<evidence type="ECO:0000313" key="1">
    <source>
        <dbReference type="EMBL" id="CAE7460770.1"/>
    </source>
</evidence>
<proteinExistence type="predicted"/>
<dbReference type="AlphaFoldDB" id="A0A812S1S1"/>
<feature type="non-terminal residue" evidence="1">
    <location>
        <position position="78"/>
    </location>
</feature>
<keyword evidence="2" id="KW-1185">Reference proteome</keyword>
<evidence type="ECO:0000313" key="2">
    <source>
        <dbReference type="Proteomes" id="UP000649617"/>
    </source>
</evidence>
<dbReference type="EMBL" id="CAJNIZ010022298">
    <property type="protein sequence ID" value="CAE7460770.1"/>
    <property type="molecule type" value="Genomic_DNA"/>
</dbReference>